<dbReference type="Pfam" id="PF13829">
    <property type="entry name" value="DUF4191"/>
    <property type="match status" value="1"/>
</dbReference>
<evidence type="ECO:0000313" key="4">
    <source>
        <dbReference type="Proteomes" id="UP000005777"/>
    </source>
</evidence>
<sequence length="275" mass="31022">MADLKPRNARKNTSQSTGRSTSRQASRQTGQGKKTKDKKRNLFQQIKMIYTFTKKEDPSITWWMLSGFLIPALLVIALGFVLRNGWLGWILNVITALLLGFLVMTIILTNRSETAGYRRLEGQPGATGAVLDSLSSGKLTGKVVQFTKEPVWIDPRTKNAIWRGTSLYGVFLVAEGPKDAMDRAMDKEARKVRRVTQGSDIPIYRICVGNGKGQVPLSKLRKELRKRHKIKFTMDELDHVNDRLRTLQGTSGLPIPKGIDPMRMKKVSRRAMRGR</sequence>
<evidence type="ECO:0008006" key="5">
    <source>
        <dbReference type="Google" id="ProtNLM"/>
    </source>
</evidence>
<dbReference type="InterPro" id="IPR025445">
    <property type="entry name" value="DUF4191"/>
</dbReference>
<name>W5IJ89_SCAIO</name>
<evidence type="ECO:0000256" key="2">
    <source>
        <dbReference type="SAM" id="Phobius"/>
    </source>
</evidence>
<accession>W5IJ89</accession>
<proteinExistence type="predicted"/>
<feature type="compositionally biased region" description="Low complexity" evidence="1">
    <location>
        <begin position="13"/>
        <end position="32"/>
    </location>
</feature>
<keyword evidence="2" id="KW-0472">Membrane</keyword>
<evidence type="ECO:0000313" key="3">
    <source>
        <dbReference type="EMBL" id="EFG26952.1"/>
    </source>
</evidence>
<keyword evidence="2" id="KW-1133">Transmembrane helix</keyword>
<dbReference type="EMBL" id="ADCX01000003">
    <property type="protein sequence ID" value="EFG26952.1"/>
    <property type="molecule type" value="Genomic_DNA"/>
</dbReference>
<dbReference type="HOGENOM" id="CLU_089257_0_0_11"/>
<evidence type="ECO:0000256" key="1">
    <source>
        <dbReference type="SAM" id="MobiDB-lite"/>
    </source>
</evidence>
<keyword evidence="4" id="KW-1185">Reference proteome</keyword>
<comment type="caution">
    <text evidence="3">The sequence shown here is derived from an EMBL/GenBank/DDBJ whole genome shotgun (WGS) entry which is preliminary data.</text>
</comment>
<feature type="region of interest" description="Disordered" evidence="1">
    <location>
        <begin position="1"/>
        <end position="38"/>
    </location>
</feature>
<dbReference type="RefSeq" id="WP_006292949.1">
    <property type="nucleotide sequence ID" value="NZ_GG770225.1"/>
</dbReference>
<feature type="transmembrane region" description="Helical" evidence="2">
    <location>
        <begin position="60"/>
        <end position="80"/>
    </location>
</feature>
<protein>
    <recommendedName>
        <fullName evidence="5">DUF4191 domain-containing protein</fullName>
    </recommendedName>
</protein>
<dbReference type="eggNOG" id="ENOG502ZA62">
    <property type="taxonomic scope" value="Bacteria"/>
</dbReference>
<dbReference type="Proteomes" id="UP000005777">
    <property type="component" value="Unassembled WGS sequence"/>
</dbReference>
<dbReference type="AlphaFoldDB" id="W5IJ89"/>
<keyword evidence="2" id="KW-0812">Transmembrane</keyword>
<reference evidence="3 4" key="1">
    <citation type="submission" date="2012-01" db="EMBL/GenBank/DDBJ databases">
        <title>The Genome Sequence of Scardovia inopinata F0304.</title>
        <authorList>
            <consortium name="The Broad Institute Genome Sequencing Platform"/>
            <person name="Earl A."/>
            <person name="Ward D."/>
            <person name="Feldgarden M."/>
            <person name="Gevers D."/>
            <person name="Izard J."/>
            <person name="Baranova O.V."/>
            <person name="Blanton J.M."/>
            <person name="Tanner A.C."/>
            <person name="Dewhirst F.E."/>
            <person name="Young S.K."/>
            <person name="Zeng Q."/>
            <person name="Gargeya S."/>
            <person name="Fitzgerald M."/>
            <person name="Haas B."/>
            <person name="Abouelleil A."/>
            <person name="Alvarado L."/>
            <person name="Arachchi H.M."/>
            <person name="Berlin A."/>
            <person name="Chapman S.B."/>
            <person name="Gearin G."/>
            <person name="Goldberg J."/>
            <person name="Griggs A."/>
            <person name="Gujja S."/>
            <person name="Hansen M."/>
            <person name="Heiman D."/>
            <person name="Howarth C."/>
            <person name="Larimer J."/>
            <person name="Lui A."/>
            <person name="MacDonald P.J."/>
            <person name="McCowen C."/>
            <person name="Montmayeur A."/>
            <person name="Murphy C."/>
            <person name="Neiman D."/>
            <person name="Pearson M."/>
            <person name="Priest M."/>
            <person name="Roberts A."/>
            <person name="Saif S."/>
            <person name="Shea T."/>
            <person name="Sisk P."/>
            <person name="Stolte C."/>
            <person name="Sykes S."/>
            <person name="Wortman J."/>
            <person name="Nusbaum C."/>
            <person name="Birren B."/>
        </authorList>
    </citation>
    <scope>NUCLEOTIDE SEQUENCE [LARGE SCALE GENOMIC DNA]</scope>
    <source>
        <strain evidence="3 4">F0304</strain>
    </source>
</reference>
<gene>
    <name evidence="3" type="ORF">HMPREF9020_00582</name>
</gene>
<organism evidence="3 4">
    <name type="scientific">Scardovia inopinata F0304</name>
    <dbReference type="NCBI Taxonomy" id="641146"/>
    <lineage>
        <taxon>Bacteria</taxon>
        <taxon>Bacillati</taxon>
        <taxon>Actinomycetota</taxon>
        <taxon>Actinomycetes</taxon>
        <taxon>Bifidobacteriales</taxon>
        <taxon>Bifidobacteriaceae</taxon>
        <taxon>Scardovia</taxon>
    </lineage>
</organism>
<feature type="transmembrane region" description="Helical" evidence="2">
    <location>
        <begin position="86"/>
        <end position="109"/>
    </location>
</feature>